<evidence type="ECO:0000313" key="1">
    <source>
        <dbReference type="EMBL" id="KIJ13578.1"/>
    </source>
</evidence>
<sequence>MSCSSTAFSAGDVVDIAFTFDIFIMRTWHNRRVVRAHLNLEHVLQLTPARHTEMFMASSPNSQEAPLSVGRAAMMFQDMAQI</sequence>
<evidence type="ECO:0000313" key="2">
    <source>
        <dbReference type="Proteomes" id="UP000053647"/>
    </source>
</evidence>
<dbReference type="HOGENOM" id="CLU_2558930_0_0_1"/>
<accession>A0A0C9TTL2</accession>
<keyword evidence="2" id="KW-1185">Reference proteome</keyword>
<proteinExistence type="predicted"/>
<dbReference type="EMBL" id="KN819350">
    <property type="protein sequence ID" value="KIJ13578.1"/>
    <property type="molecule type" value="Genomic_DNA"/>
</dbReference>
<organism evidence="1 2">
    <name type="scientific">Paxillus involutus ATCC 200175</name>
    <dbReference type="NCBI Taxonomy" id="664439"/>
    <lineage>
        <taxon>Eukaryota</taxon>
        <taxon>Fungi</taxon>
        <taxon>Dikarya</taxon>
        <taxon>Basidiomycota</taxon>
        <taxon>Agaricomycotina</taxon>
        <taxon>Agaricomycetes</taxon>
        <taxon>Agaricomycetidae</taxon>
        <taxon>Boletales</taxon>
        <taxon>Paxilineae</taxon>
        <taxon>Paxillaceae</taxon>
        <taxon>Paxillus</taxon>
    </lineage>
</organism>
<protein>
    <submittedName>
        <fullName evidence="1">Uncharacterized protein</fullName>
    </submittedName>
</protein>
<reference evidence="2" key="2">
    <citation type="submission" date="2015-01" db="EMBL/GenBank/DDBJ databases">
        <title>Evolutionary Origins and Diversification of the Mycorrhizal Mutualists.</title>
        <authorList>
            <consortium name="DOE Joint Genome Institute"/>
            <consortium name="Mycorrhizal Genomics Consortium"/>
            <person name="Kohler A."/>
            <person name="Kuo A."/>
            <person name="Nagy L.G."/>
            <person name="Floudas D."/>
            <person name="Copeland A."/>
            <person name="Barry K.W."/>
            <person name="Cichocki N."/>
            <person name="Veneault-Fourrey C."/>
            <person name="LaButti K."/>
            <person name="Lindquist E.A."/>
            <person name="Lipzen A."/>
            <person name="Lundell T."/>
            <person name="Morin E."/>
            <person name="Murat C."/>
            <person name="Riley R."/>
            <person name="Ohm R."/>
            <person name="Sun H."/>
            <person name="Tunlid A."/>
            <person name="Henrissat B."/>
            <person name="Grigoriev I.V."/>
            <person name="Hibbett D.S."/>
            <person name="Martin F."/>
        </authorList>
    </citation>
    <scope>NUCLEOTIDE SEQUENCE [LARGE SCALE GENOMIC DNA]</scope>
    <source>
        <strain evidence="2">ATCC 200175</strain>
    </source>
</reference>
<dbReference type="AlphaFoldDB" id="A0A0C9TTL2"/>
<gene>
    <name evidence="1" type="ORF">PAXINDRAFT_13542</name>
</gene>
<name>A0A0C9TTL2_PAXIN</name>
<dbReference type="Proteomes" id="UP000053647">
    <property type="component" value="Unassembled WGS sequence"/>
</dbReference>
<reference evidence="1 2" key="1">
    <citation type="submission" date="2014-06" db="EMBL/GenBank/DDBJ databases">
        <authorList>
            <consortium name="DOE Joint Genome Institute"/>
            <person name="Kuo A."/>
            <person name="Kohler A."/>
            <person name="Nagy L.G."/>
            <person name="Floudas D."/>
            <person name="Copeland A."/>
            <person name="Barry K.W."/>
            <person name="Cichocki N."/>
            <person name="Veneault-Fourrey C."/>
            <person name="LaButti K."/>
            <person name="Lindquist E.A."/>
            <person name="Lipzen A."/>
            <person name="Lundell T."/>
            <person name="Morin E."/>
            <person name="Murat C."/>
            <person name="Sun H."/>
            <person name="Tunlid A."/>
            <person name="Henrissat B."/>
            <person name="Grigoriev I.V."/>
            <person name="Hibbett D.S."/>
            <person name="Martin F."/>
            <person name="Nordberg H.P."/>
            <person name="Cantor M.N."/>
            <person name="Hua S.X."/>
        </authorList>
    </citation>
    <scope>NUCLEOTIDE SEQUENCE [LARGE SCALE GENOMIC DNA]</scope>
    <source>
        <strain evidence="1 2">ATCC 200175</strain>
    </source>
</reference>